<evidence type="ECO:0000256" key="1">
    <source>
        <dbReference type="ARBA" id="ARBA00022481"/>
    </source>
</evidence>
<dbReference type="RefSeq" id="WP_013755347.1">
    <property type="nucleotide sequence ID" value="NZ_BMZC01000014.1"/>
</dbReference>
<comment type="caution">
    <text evidence="3">The sequence shown here is derived from an EMBL/GenBank/DDBJ whole genome shotgun (WGS) entry which is preliminary data.</text>
</comment>
<reference evidence="3" key="1">
    <citation type="journal article" date="2014" name="Int. J. Syst. Evol. Microbiol.">
        <title>Complete genome sequence of Corynebacterium casei LMG S-19264T (=DSM 44701T), isolated from a smear-ripened cheese.</title>
        <authorList>
            <consortium name="US DOE Joint Genome Institute (JGI-PGF)"/>
            <person name="Walter F."/>
            <person name="Albersmeier A."/>
            <person name="Kalinowski J."/>
            <person name="Ruckert C."/>
        </authorList>
    </citation>
    <scope>NUCLEOTIDE SEQUENCE</scope>
    <source>
        <strain evidence="3">KCTC 32337</strain>
    </source>
</reference>
<evidence type="ECO:0008006" key="5">
    <source>
        <dbReference type="Google" id="ProtNLM"/>
    </source>
</evidence>
<gene>
    <name evidence="3" type="ORF">GCM10011274_40500</name>
</gene>
<accession>A0A8H9M5E8</accession>
<keyword evidence="2" id="KW-1133">Transmembrane helix</keyword>
<dbReference type="Gene3D" id="3.30.700.10">
    <property type="entry name" value="Glycoprotein, Type 4 Pilin"/>
    <property type="match status" value="1"/>
</dbReference>
<dbReference type="NCBIfam" id="TIGR02532">
    <property type="entry name" value="IV_pilin_GFxxxE"/>
    <property type="match status" value="1"/>
</dbReference>
<dbReference type="InterPro" id="IPR000983">
    <property type="entry name" value="Bac_GSPG_pilin"/>
</dbReference>
<keyword evidence="2" id="KW-0472">Membrane</keyword>
<keyword evidence="2" id="KW-0812">Transmembrane</keyword>
<evidence type="ECO:0000256" key="2">
    <source>
        <dbReference type="SAM" id="Phobius"/>
    </source>
</evidence>
<dbReference type="InterPro" id="IPR045584">
    <property type="entry name" value="Pilin-like"/>
</dbReference>
<dbReference type="PROSITE" id="PS00409">
    <property type="entry name" value="PROKAR_NTER_METHYL"/>
    <property type="match status" value="1"/>
</dbReference>
<dbReference type="InterPro" id="IPR012902">
    <property type="entry name" value="N_methyl_site"/>
</dbReference>
<dbReference type="PRINTS" id="PR00813">
    <property type="entry name" value="BCTERIALGSPG"/>
</dbReference>
<organism evidence="3 4">
    <name type="scientific">Paraglaciecola chathamensis</name>
    <dbReference type="NCBI Taxonomy" id="368405"/>
    <lineage>
        <taxon>Bacteria</taxon>
        <taxon>Pseudomonadati</taxon>
        <taxon>Pseudomonadota</taxon>
        <taxon>Gammaproteobacteria</taxon>
        <taxon>Alteromonadales</taxon>
        <taxon>Alteromonadaceae</taxon>
        <taxon>Paraglaciecola</taxon>
    </lineage>
</organism>
<dbReference type="SUPFAM" id="SSF54523">
    <property type="entry name" value="Pili subunits"/>
    <property type="match status" value="1"/>
</dbReference>
<proteinExistence type="predicted"/>
<keyword evidence="1" id="KW-0488">Methylation</keyword>
<dbReference type="Proteomes" id="UP000622604">
    <property type="component" value="Unassembled WGS sequence"/>
</dbReference>
<dbReference type="PANTHER" id="PTHR30093">
    <property type="entry name" value="GENERAL SECRETION PATHWAY PROTEIN G"/>
    <property type="match status" value="1"/>
</dbReference>
<reference evidence="3" key="2">
    <citation type="submission" date="2020-09" db="EMBL/GenBank/DDBJ databases">
        <authorList>
            <person name="Sun Q."/>
            <person name="Kim S."/>
        </authorList>
    </citation>
    <scope>NUCLEOTIDE SEQUENCE</scope>
    <source>
        <strain evidence="3">KCTC 32337</strain>
    </source>
</reference>
<protein>
    <recommendedName>
        <fullName evidence="5">Prepilin-type N-terminal cleavage/methylation domain-containing protein</fullName>
    </recommendedName>
</protein>
<name>A0A8H9M5E8_9ALTE</name>
<feature type="transmembrane region" description="Helical" evidence="2">
    <location>
        <begin position="25"/>
        <end position="45"/>
    </location>
</feature>
<dbReference type="GO" id="GO:0015628">
    <property type="term" value="P:protein secretion by the type II secretion system"/>
    <property type="evidence" value="ECO:0007669"/>
    <property type="project" value="InterPro"/>
</dbReference>
<evidence type="ECO:0000313" key="3">
    <source>
        <dbReference type="EMBL" id="GGZ78240.1"/>
    </source>
</evidence>
<dbReference type="AlphaFoldDB" id="A0A8H9M5E8"/>
<dbReference type="Pfam" id="PF07963">
    <property type="entry name" value="N_methyl"/>
    <property type="match status" value="1"/>
</dbReference>
<dbReference type="GO" id="GO:0015627">
    <property type="term" value="C:type II protein secretion system complex"/>
    <property type="evidence" value="ECO:0007669"/>
    <property type="project" value="InterPro"/>
</dbReference>
<sequence length="168" mass="18270">MENTFQTTLEINEFDRRKKVRSSGFTLIELVVVLAIIGLLTALSWPSISGYWGSGQITAAMEQVLAVDKAAKQYRPTNGDMSNVSMEELQDYGLIDETWGDGTAINPWAGDVTISVDSSDNTQYIITSGSIKDDRDGANFVRKMEDYAAPSTNPSYSGGTFSITFAGS</sequence>
<evidence type="ECO:0000313" key="4">
    <source>
        <dbReference type="Proteomes" id="UP000622604"/>
    </source>
</evidence>
<dbReference type="EMBL" id="BMZC01000014">
    <property type="protein sequence ID" value="GGZ78240.1"/>
    <property type="molecule type" value="Genomic_DNA"/>
</dbReference>